<sequence length="230" mass="26588">MKSYKLIAGILGLLLFFSVSVMAQEEKEMTEEEFQTEMNRLTEQRVDLTKQINELKSSIDELKKKQAALQSVEDCINEKYALVGATEADVVRFRREVAQLEGQIQRKESPKDDRQVALDNLKDSKLSALPEFHNKLFKQMQAMLDAWEEAPKEVNYTVVKGDYLWKIAKKDQFYGNGFAWPVIYNANRDQIKDPDLIYPKQVFKIPNLSDDEKAKYEKAKANYKPAPPSQ</sequence>
<gene>
    <name evidence="3" type="ORF">MNBD_IGNAVI01-613</name>
</gene>
<dbReference type="SMART" id="SM00257">
    <property type="entry name" value="LysM"/>
    <property type="match status" value="1"/>
</dbReference>
<proteinExistence type="predicted"/>
<dbReference type="InterPro" id="IPR018392">
    <property type="entry name" value="LysM"/>
</dbReference>
<dbReference type="Gene3D" id="3.10.350.10">
    <property type="entry name" value="LysM domain"/>
    <property type="match status" value="1"/>
</dbReference>
<dbReference type="Gene3D" id="1.10.287.510">
    <property type="entry name" value="Helix hairpin bin"/>
    <property type="match status" value="1"/>
</dbReference>
<dbReference type="SUPFAM" id="SSF54106">
    <property type="entry name" value="LysM domain"/>
    <property type="match status" value="1"/>
</dbReference>
<evidence type="ECO:0000256" key="1">
    <source>
        <dbReference type="SAM" id="Coils"/>
    </source>
</evidence>
<evidence type="ECO:0000259" key="2">
    <source>
        <dbReference type="PROSITE" id="PS51782"/>
    </source>
</evidence>
<reference evidence="3" key="1">
    <citation type="submission" date="2018-06" db="EMBL/GenBank/DDBJ databases">
        <authorList>
            <person name="Zhirakovskaya E."/>
        </authorList>
    </citation>
    <scope>NUCLEOTIDE SEQUENCE</scope>
</reference>
<evidence type="ECO:0000313" key="3">
    <source>
        <dbReference type="EMBL" id="VAX26651.1"/>
    </source>
</evidence>
<dbReference type="PANTHER" id="PTHR34700:SF4">
    <property type="entry name" value="PHAGE-LIKE ELEMENT PBSX PROTEIN XKDP"/>
    <property type="match status" value="1"/>
</dbReference>
<organism evidence="3">
    <name type="scientific">hydrothermal vent metagenome</name>
    <dbReference type="NCBI Taxonomy" id="652676"/>
    <lineage>
        <taxon>unclassified sequences</taxon>
        <taxon>metagenomes</taxon>
        <taxon>ecological metagenomes</taxon>
    </lineage>
</organism>
<dbReference type="CDD" id="cd00118">
    <property type="entry name" value="LysM"/>
    <property type="match status" value="1"/>
</dbReference>
<keyword evidence="1" id="KW-0175">Coiled coil</keyword>
<dbReference type="Pfam" id="PF01476">
    <property type="entry name" value="LysM"/>
    <property type="match status" value="1"/>
</dbReference>
<feature type="domain" description="LysM" evidence="2">
    <location>
        <begin position="154"/>
        <end position="205"/>
    </location>
</feature>
<name>A0A3B1CJA4_9ZZZZ</name>
<feature type="coiled-coil region" evidence="1">
    <location>
        <begin position="24"/>
        <end position="72"/>
    </location>
</feature>
<dbReference type="PANTHER" id="PTHR34700">
    <property type="entry name" value="POTASSIUM BINDING PROTEIN KBP"/>
    <property type="match status" value="1"/>
</dbReference>
<dbReference type="EMBL" id="UOGD01000353">
    <property type="protein sequence ID" value="VAX26651.1"/>
    <property type="molecule type" value="Genomic_DNA"/>
</dbReference>
<protein>
    <submittedName>
        <fullName evidence="3">LysM domain protein</fullName>
    </submittedName>
</protein>
<accession>A0A3B1CJA4</accession>
<dbReference type="InterPro" id="IPR036779">
    <property type="entry name" value="LysM_dom_sf"/>
</dbReference>
<dbReference type="InterPro" id="IPR052196">
    <property type="entry name" value="Bact_Kbp"/>
</dbReference>
<dbReference type="PROSITE" id="PS51782">
    <property type="entry name" value="LYSM"/>
    <property type="match status" value="1"/>
</dbReference>
<dbReference type="AlphaFoldDB" id="A0A3B1CJA4"/>